<keyword evidence="3" id="KW-1185">Reference proteome</keyword>
<dbReference type="eggNOG" id="COG3774">
    <property type="taxonomic scope" value="Bacteria"/>
</dbReference>
<sequence>MNNIGKISENDNKIIHYIWIKNKDDIPASQKKIMNKTISLNSEFSIKIWDLNNINDLNIKSKYFKKAITEKKWAFASDYLRAKILYEYGGVYIDIDLYPLKKLIEFLEEEDDFNLLIGFEYKYLISTGFIWAKEKNNLILKKLLEHYDYFDNFKEDKIKFIVNNYIWTNILVDEYNLKFDDKKQYLKDKTLIVDHRYFSSIKKIRLESYFLHKHLLSWKKNDFMKKIMMQILAFIQEHKILNIFLKIEIKFKLRRVKNIYKYLIKNER</sequence>
<evidence type="ECO:0000313" key="3">
    <source>
        <dbReference type="Proteomes" id="UP000019450"/>
    </source>
</evidence>
<reference evidence="2 3" key="1">
    <citation type="journal article" date="2014" name="Genome Biol. Evol.">
        <title>Phylogenomics of "Candidatus Hepatoplasma crinochetorum," a Lineage of Mollicutes Associated with Noninsect Arthropods.</title>
        <authorList>
            <person name="Leclercq S."/>
            <person name="Dittmer J."/>
            <person name="Bouchon D."/>
            <person name="Cordaux R."/>
        </authorList>
    </citation>
    <scope>NUCLEOTIDE SEQUENCE [LARGE SCALE GENOMIC DNA]</scope>
    <source>
        <strain evidence="2 3">Av</strain>
    </source>
</reference>
<dbReference type="GO" id="GO:0000030">
    <property type="term" value="F:mannosyltransferase activity"/>
    <property type="evidence" value="ECO:0007669"/>
    <property type="project" value="TreeGrafter"/>
</dbReference>
<name>W8GRV2_9MOLU</name>
<dbReference type="STRING" id="1427984.X271_00048"/>
<keyword evidence="2" id="KW-0328">Glycosyltransferase</keyword>
<dbReference type="SUPFAM" id="SSF53448">
    <property type="entry name" value="Nucleotide-diphospho-sugar transferases"/>
    <property type="match status" value="1"/>
</dbReference>
<organism evidence="2 3">
    <name type="scientific">Candidatus Hepatoplasma crinochetorum Av</name>
    <dbReference type="NCBI Taxonomy" id="1427984"/>
    <lineage>
        <taxon>Bacteria</taxon>
        <taxon>Bacillati</taxon>
        <taxon>Mycoplasmatota</taxon>
        <taxon>Mollicutes</taxon>
        <taxon>Candidatus Hepatoplasmataceae</taxon>
        <taxon>Candidatus Hepatoplasma</taxon>
    </lineage>
</organism>
<dbReference type="KEGG" id="hcr:X271_00048"/>
<dbReference type="PANTHER" id="PTHR32385:SF15">
    <property type="entry name" value="INOSITOL PHOSPHOCERAMIDE MANNOSYLTRANSFERASE 1"/>
    <property type="match status" value="1"/>
</dbReference>
<dbReference type="GO" id="GO:0016020">
    <property type="term" value="C:membrane"/>
    <property type="evidence" value="ECO:0007669"/>
    <property type="project" value="GOC"/>
</dbReference>
<dbReference type="Pfam" id="PF04488">
    <property type="entry name" value="Gly_transf_sug"/>
    <property type="match status" value="1"/>
</dbReference>
<gene>
    <name evidence="2" type="ORF">X271_00048</name>
</gene>
<accession>W8GRV2</accession>
<dbReference type="InterPro" id="IPR007577">
    <property type="entry name" value="GlycoTrfase_DXD_sugar-bd_CS"/>
</dbReference>
<dbReference type="InterPro" id="IPR029044">
    <property type="entry name" value="Nucleotide-diphossugar_trans"/>
</dbReference>
<dbReference type="RefSeq" id="WP_025208466.1">
    <property type="nucleotide sequence ID" value="NZ_CP006932.1"/>
</dbReference>
<dbReference type="EMBL" id="CP006932">
    <property type="protein sequence ID" value="AHK22165.1"/>
    <property type="molecule type" value="Genomic_DNA"/>
</dbReference>
<dbReference type="PANTHER" id="PTHR32385">
    <property type="entry name" value="MANNOSYL PHOSPHORYLINOSITOL CERAMIDE SYNTHASE"/>
    <property type="match status" value="1"/>
</dbReference>
<dbReference type="AlphaFoldDB" id="W8GRV2"/>
<keyword evidence="1 2" id="KW-0808">Transferase</keyword>
<dbReference type="Proteomes" id="UP000019450">
    <property type="component" value="Chromosome"/>
</dbReference>
<evidence type="ECO:0000256" key="1">
    <source>
        <dbReference type="ARBA" id="ARBA00022679"/>
    </source>
</evidence>
<dbReference type="OrthoDB" id="9802987at2"/>
<protein>
    <submittedName>
        <fullName evidence="2">Mannosyltransferase OCH1</fullName>
    </submittedName>
</protein>
<dbReference type="HOGENOM" id="CLU_1037015_0_0_14"/>
<dbReference type="GO" id="GO:0051999">
    <property type="term" value="P:mannosyl-inositol phosphorylceramide biosynthetic process"/>
    <property type="evidence" value="ECO:0007669"/>
    <property type="project" value="TreeGrafter"/>
</dbReference>
<evidence type="ECO:0000313" key="2">
    <source>
        <dbReference type="EMBL" id="AHK22165.1"/>
    </source>
</evidence>
<dbReference type="Gene3D" id="3.90.550.20">
    <property type="match status" value="1"/>
</dbReference>
<proteinExistence type="predicted"/>
<dbReference type="InterPro" id="IPR051706">
    <property type="entry name" value="Glycosyltransferase_domain"/>
</dbReference>